<dbReference type="AlphaFoldDB" id="A0A0A9BYA7"/>
<accession>A0A0A9BYA7</accession>
<reference evidence="1" key="2">
    <citation type="journal article" date="2015" name="Data Brief">
        <title>Shoot transcriptome of the giant reed, Arundo donax.</title>
        <authorList>
            <person name="Barrero R.A."/>
            <person name="Guerrero F.D."/>
            <person name="Moolhuijzen P."/>
            <person name="Goolsby J.A."/>
            <person name="Tidwell J."/>
            <person name="Bellgard S.E."/>
            <person name="Bellgard M.I."/>
        </authorList>
    </citation>
    <scope>NUCLEOTIDE SEQUENCE</scope>
    <source>
        <tissue evidence="1">Shoot tissue taken approximately 20 cm above the soil surface</tissue>
    </source>
</reference>
<reference evidence="1" key="1">
    <citation type="submission" date="2014-09" db="EMBL/GenBank/DDBJ databases">
        <authorList>
            <person name="Magalhaes I.L.F."/>
            <person name="Oliveira U."/>
            <person name="Santos F.R."/>
            <person name="Vidigal T.H.D.A."/>
            <person name="Brescovit A.D."/>
            <person name="Santos A.J."/>
        </authorList>
    </citation>
    <scope>NUCLEOTIDE SEQUENCE</scope>
    <source>
        <tissue evidence="1">Shoot tissue taken approximately 20 cm above the soil surface</tissue>
    </source>
</reference>
<name>A0A0A9BYA7_ARUDO</name>
<protein>
    <submittedName>
        <fullName evidence="1">Uncharacterized protein</fullName>
    </submittedName>
</protein>
<sequence length="17" mass="2187">MRETFRVRLVRLQLLQK</sequence>
<dbReference type="EMBL" id="GBRH01231800">
    <property type="protein sequence ID" value="JAD66095.1"/>
    <property type="molecule type" value="Transcribed_RNA"/>
</dbReference>
<organism evidence="1">
    <name type="scientific">Arundo donax</name>
    <name type="common">Giant reed</name>
    <name type="synonym">Donax arundinaceus</name>
    <dbReference type="NCBI Taxonomy" id="35708"/>
    <lineage>
        <taxon>Eukaryota</taxon>
        <taxon>Viridiplantae</taxon>
        <taxon>Streptophyta</taxon>
        <taxon>Embryophyta</taxon>
        <taxon>Tracheophyta</taxon>
        <taxon>Spermatophyta</taxon>
        <taxon>Magnoliopsida</taxon>
        <taxon>Liliopsida</taxon>
        <taxon>Poales</taxon>
        <taxon>Poaceae</taxon>
        <taxon>PACMAD clade</taxon>
        <taxon>Arundinoideae</taxon>
        <taxon>Arundineae</taxon>
        <taxon>Arundo</taxon>
    </lineage>
</organism>
<proteinExistence type="predicted"/>
<evidence type="ECO:0000313" key="1">
    <source>
        <dbReference type="EMBL" id="JAD66095.1"/>
    </source>
</evidence>